<name>A0A1N7EXR7_9GAMM</name>
<dbReference type="Proteomes" id="UP000187495">
    <property type="component" value="Unassembled WGS sequence"/>
</dbReference>
<protein>
    <submittedName>
        <fullName evidence="2">Uncharacterized protein</fullName>
    </submittedName>
</protein>
<dbReference type="EMBL" id="FTNU01000008">
    <property type="protein sequence ID" value="SIR92869.1"/>
    <property type="molecule type" value="Genomic_DNA"/>
</dbReference>
<organism evidence="2 3">
    <name type="scientific">Moraxella cuniculi DSM 21768</name>
    <dbReference type="NCBI Taxonomy" id="1122245"/>
    <lineage>
        <taxon>Bacteria</taxon>
        <taxon>Pseudomonadati</taxon>
        <taxon>Pseudomonadota</taxon>
        <taxon>Gammaproteobacteria</taxon>
        <taxon>Moraxellales</taxon>
        <taxon>Moraxellaceae</taxon>
        <taxon>Moraxella</taxon>
    </lineage>
</organism>
<reference evidence="3" key="1">
    <citation type="submission" date="2017-01" db="EMBL/GenBank/DDBJ databases">
        <authorList>
            <person name="Varghese N."/>
            <person name="Submissions S."/>
        </authorList>
    </citation>
    <scope>NUCLEOTIDE SEQUENCE [LARGE SCALE GENOMIC DNA]</scope>
    <source>
        <strain evidence="3">DSM 21768</strain>
    </source>
</reference>
<keyword evidence="3" id="KW-1185">Reference proteome</keyword>
<evidence type="ECO:0000313" key="2">
    <source>
        <dbReference type="EMBL" id="SIR92869.1"/>
    </source>
</evidence>
<feature type="transmembrane region" description="Helical" evidence="1">
    <location>
        <begin position="6"/>
        <end position="24"/>
    </location>
</feature>
<keyword evidence="1" id="KW-0812">Transmembrane</keyword>
<keyword evidence="1" id="KW-1133">Transmembrane helix</keyword>
<sequence>MSDMVIGYMGFMAEMVIGWLKFLPKVANVKNLYKILNSISLLVF</sequence>
<evidence type="ECO:0000313" key="3">
    <source>
        <dbReference type="Proteomes" id="UP000187495"/>
    </source>
</evidence>
<evidence type="ECO:0000256" key="1">
    <source>
        <dbReference type="SAM" id="Phobius"/>
    </source>
</evidence>
<gene>
    <name evidence="2" type="ORF">SAMN02745664_10841</name>
</gene>
<dbReference type="AlphaFoldDB" id="A0A1N7EXR7"/>
<keyword evidence="1" id="KW-0472">Membrane</keyword>
<dbReference type="RefSeq" id="WP_259741473.1">
    <property type="nucleotide sequence ID" value="NZ_FTNU01000008.1"/>
</dbReference>
<proteinExistence type="predicted"/>
<accession>A0A1N7EXR7</accession>